<keyword evidence="1" id="KW-0175">Coiled coil</keyword>
<protein>
    <recommendedName>
        <fullName evidence="4">Mce related protein</fullName>
    </recommendedName>
</protein>
<reference evidence="2 3" key="1">
    <citation type="submission" date="2014-12" db="EMBL/GenBank/DDBJ databases">
        <title>Genome assembly of Enhygromyxa salina DSM 15201.</title>
        <authorList>
            <person name="Sharma G."/>
            <person name="Subramanian S."/>
        </authorList>
    </citation>
    <scope>NUCLEOTIDE SEQUENCE [LARGE SCALE GENOMIC DNA]</scope>
    <source>
        <strain evidence="2 3">DSM 15201</strain>
    </source>
</reference>
<name>A0A0C1ZAS7_9BACT</name>
<comment type="caution">
    <text evidence="2">The sequence shown here is derived from an EMBL/GenBank/DDBJ whole genome shotgun (WGS) entry which is preliminary data.</text>
</comment>
<dbReference type="PANTHER" id="PTHR33371:SF4">
    <property type="entry name" value="INTERMEMBRANE PHOSPHOLIPID TRANSPORT SYSTEM BINDING PROTEIN MLAD"/>
    <property type="match status" value="1"/>
</dbReference>
<evidence type="ECO:0000313" key="3">
    <source>
        <dbReference type="Proteomes" id="UP000031599"/>
    </source>
</evidence>
<evidence type="ECO:0000313" key="2">
    <source>
        <dbReference type="EMBL" id="KIG14734.1"/>
    </source>
</evidence>
<accession>A0A0C1ZAS7</accession>
<evidence type="ECO:0008006" key="4">
    <source>
        <dbReference type="Google" id="ProtNLM"/>
    </source>
</evidence>
<dbReference type="AlphaFoldDB" id="A0A0C1ZAS7"/>
<gene>
    <name evidence="2" type="ORF">DB30_06320</name>
</gene>
<sequence length="458" mass="49199">MAMFSLALGSLSVVSFIVVGLSEGMLVPKAQIVADFRAAGSIGAGSEVQLAGKQIGKVTEIEFIAQRYPCDPQTEDFGHPYQGRTNSCEPWMFCAPDGSNPSQGVCATLEEYSGHTSDYQGCDGPSSCDPDHVCVTQPFRQRYRDVRWWGQAGWCVKFDAESQRIRVNMEIERSAMQYIKTDSRAGLALNGILASPCVNISVGVNDEPISDGYRLQTVPSLIDEVLGLKDQIDKITDDIDRGLLGVSALTDSLSDEATKAHIKALRENITEIQRQVAQAEGLVGAVLHDPGTRSEISRTLRDTRNAARSAEADVDALQRQSKRSIAQVERAAGKVEALMAAIEDPNNTSLVAVLINEEHGLQAEAAGLGDGTQEVIGAGLELLADLDGALGEVMKAVDQREGSLGRLIADPKPLYHLKDPAALRRVNVVKGLVRWVTADETAETAEAAVDGRDAGQDD</sequence>
<dbReference type="InterPro" id="IPR052336">
    <property type="entry name" value="MlaD_Phospholipid_Transporter"/>
</dbReference>
<proteinExistence type="predicted"/>
<evidence type="ECO:0000256" key="1">
    <source>
        <dbReference type="SAM" id="Coils"/>
    </source>
</evidence>
<dbReference type="EMBL" id="JMCC02000066">
    <property type="protein sequence ID" value="KIG14734.1"/>
    <property type="molecule type" value="Genomic_DNA"/>
</dbReference>
<dbReference type="Proteomes" id="UP000031599">
    <property type="component" value="Unassembled WGS sequence"/>
</dbReference>
<organism evidence="2 3">
    <name type="scientific">Enhygromyxa salina</name>
    <dbReference type="NCBI Taxonomy" id="215803"/>
    <lineage>
        <taxon>Bacteria</taxon>
        <taxon>Pseudomonadati</taxon>
        <taxon>Myxococcota</taxon>
        <taxon>Polyangia</taxon>
        <taxon>Nannocystales</taxon>
        <taxon>Nannocystaceae</taxon>
        <taxon>Enhygromyxa</taxon>
    </lineage>
</organism>
<dbReference type="PANTHER" id="PTHR33371">
    <property type="entry name" value="INTERMEMBRANE PHOSPHOLIPID TRANSPORT SYSTEM BINDING PROTEIN MLAD-RELATED"/>
    <property type="match status" value="1"/>
</dbReference>
<feature type="coiled-coil region" evidence="1">
    <location>
        <begin position="262"/>
        <end position="327"/>
    </location>
</feature>